<evidence type="ECO:0000256" key="9">
    <source>
        <dbReference type="SAM" id="MobiDB-lite"/>
    </source>
</evidence>
<evidence type="ECO:0000256" key="6">
    <source>
        <dbReference type="ARBA" id="ARBA00022833"/>
    </source>
</evidence>
<gene>
    <name evidence="13" type="ORF">DPMN_117890</name>
</gene>
<dbReference type="InterPro" id="IPR001849">
    <property type="entry name" value="PH_domain"/>
</dbReference>
<feature type="region of interest" description="Disordered" evidence="9">
    <location>
        <begin position="356"/>
        <end position="470"/>
    </location>
</feature>
<dbReference type="PROSITE" id="PS50178">
    <property type="entry name" value="ZF_FYVE"/>
    <property type="match status" value="1"/>
</dbReference>
<dbReference type="Gene3D" id="1.20.900.10">
    <property type="entry name" value="Dbl homology (DH) domain"/>
    <property type="match status" value="1"/>
</dbReference>
<dbReference type="GO" id="GO:0005737">
    <property type="term" value="C:cytoplasm"/>
    <property type="evidence" value="ECO:0007669"/>
    <property type="project" value="TreeGrafter"/>
</dbReference>
<dbReference type="SMART" id="SM00325">
    <property type="entry name" value="RhoGEF"/>
    <property type="match status" value="1"/>
</dbReference>
<evidence type="ECO:0000259" key="12">
    <source>
        <dbReference type="PROSITE" id="PS50178"/>
    </source>
</evidence>
<dbReference type="InterPro" id="IPR000219">
    <property type="entry name" value="DH_dom"/>
</dbReference>
<evidence type="ECO:0000256" key="3">
    <source>
        <dbReference type="ARBA" id="ARBA00022658"/>
    </source>
</evidence>
<dbReference type="Pfam" id="PF01363">
    <property type="entry name" value="FYVE"/>
    <property type="match status" value="1"/>
</dbReference>
<evidence type="ECO:0000256" key="2">
    <source>
        <dbReference type="ARBA" id="ARBA00022490"/>
    </source>
</evidence>
<feature type="domain" description="DH" evidence="11">
    <location>
        <begin position="549"/>
        <end position="737"/>
    </location>
</feature>
<dbReference type="PANTHER" id="PTHR12673:SF241">
    <property type="entry name" value="DH DOMAIN-CONTAINING PROTEIN"/>
    <property type="match status" value="1"/>
</dbReference>
<dbReference type="Pfam" id="PF22697">
    <property type="entry name" value="SOS1_NGEF_PH"/>
    <property type="match status" value="1"/>
</dbReference>
<comment type="caution">
    <text evidence="13">The sequence shown here is derived from an EMBL/GenBank/DDBJ whole genome shotgun (WGS) entry which is preliminary data.</text>
</comment>
<feature type="compositionally biased region" description="Basic and acidic residues" evidence="9">
    <location>
        <begin position="1"/>
        <end position="13"/>
    </location>
</feature>
<evidence type="ECO:0000256" key="8">
    <source>
        <dbReference type="PROSITE-ProRule" id="PRU00091"/>
    </source>
</evidence>
<dbReference type="EMBL" id="JAIWYP010000005">
    <property type="protein sequence ID" value="KAH3816374.1"/>
    <property type="molecule type" value="Genomic_DNA"/>
</dbReference>
<dbReference type="Pfam" id="PF00169">
    <property type="entry name" value="PH"/>
    <property type="match status" value="1"/>
</dbReference>
<dbReference type="Pfam" id="PF00621">
    <property type="entry name" value="RhoGEF"/>
    <property type="match status" value="1"/>
</dbReference>
<keyword evidence="14" id="KW-1185">Reference proteome</keyword>
<dbReference type="GO" id="GO:0005085">
    <property type="term" value="F:guanyl-nucleotide exchange factor activity"/>
    <property type="evidence" value="ECO:0007669"/>
    <property type="project" value="UniProtKB-KW"/>
</dbReference>
<keyword evidence="2" id="KW-0963">Cytoplasm</keyword>
<dbReference type="InterPro" id="IPR035899">
    <property type="entry name" value="DBL_dom_sf"/>
</dbReference>
<protein>
    <submittedName>
        <fullName evidence="13">Uncharacterized protein</fullName>
    </submittedName>
</protein>
<evidence type="ECO:0000256" key="1">
    <source>
        <dbReference type="ARBA" id="ARBA00004245"/>
    </source>
</evidence>
<name>A0A9D4GJ52_DREPO</name>
<evidence type="ECO:0000256" key="4">
    <source>
        <dbReference type="ARBA" id="ARBA00022723"/>
    </source>
</evidence>
<evidence type="ECO:0000259" key="11">
    <source>
        <dbReference type="PROSITE" id="PS50010"/>
    </source>
</evidence>
<evidence type="ECO:0000256" key="5">
    <source>
        <dbReference type="ARBA" id="ARBA00022771"/>
    </source>
</evidence>
<keyword evidence="4" id="KW-0479">Metal-binding</keyword>
<feature type="compositionally biased region" description="Low complexity" evidence="9">
    <location>
        <begin position="368"/>
        <end position="398"/>
    </location>
</feature>
<feature type="compositionally biased region" description="Low complexity" evidence="9">
    <location>
        <begin position="418"/>
        <end position="431"/>
    </location>
</feature>
<dbReference type="Gene3D" id="2.30.29.30">
    <property type="entry name" value="Pleckstrin-homology domain (PH domain)/Phosphotyrosine-binding domain (PTB)"/>
    <property type="match status" value="2"/>
</dbReference>
<evidence type="ECO:0000259" key="10">
    <source>
        <dbReference type="PROSITE" id="PS50003"/>
    </source>
</evidence>
<keyword evidence="7" id="KW-0206">Cytoskeleton</keyword>
<feature type="domain" description="FYVE-type" evidence="12">
    <location>
        <begin position="901"/>
        <end position="959"/>
    </location>
</feature>
<dbReference type="InterPro" id="IPR000306">
    <property type="entry name" value="Znf_FYVE"/>
</dbReference>
<comment type="subcellular location">
    <subcellularLocation>
        <location evidence="1">Cytoplasm</location>
        <location evidence="1">Cytoskeleton</location>
    </subcellularLocation>
</comment>
<dbReference type="GO" id="GO:0005856">
    <property type="term" value="C:cytoskeleton"/>
    <property type="evidence" value="ECO:0007669"/>
    <property type="project" value="UniProtKB-SubCell"/>
</dbReference>
<keyword evidence="5 8" id="KW-0863">Zinc-finger</keyword>
<dbReference type="InterPro" id="IPR017455">
    <property type="entry name" value="Znf_FYVE-rel"/>
</dbReference>
<dbReference type="SUPFAM" id="SSF48065">
    <property type="entry name" value="DBL homology domain (DH-domain)"/>
    <property type="match status" value="1"/>
</dbReference>
<feature type="region of interest" description="Disordered" evidence="9">
    <location>
        <begin position="1"/>
        <end position="31"/>
    </location>
</feature>
<feature type="domain" description="PH" evidence="10">
    <location>
        <begin position="768"/>
        <end position="866"/>
    </location>
</feature>
<feature type="compositionally biased region" description="Polar residues" evidence="9">
    <location>
        <begin position="356"/>
        <end position="367"/>
    </location>
</feature>
<organism evidence="13 14">
    <name type="scientific">Dreissena polymorpha</name>
    <name type="common">Zebra mussel</name>
    <name type="synonym">Mytilus polymorpha</name>
    <dbReference type="NCBI Taxonomy" id="45954"/>
    <lineage>
        <taxon>Eukaryota</taxon>
        <taxon>Metazoa</taxon>
        <taxon>Spiralia</taxon>
        <taxon>Lophotrochozoa</taxon>
        <taxon>Mollusca</taxon>
        <taxon>Bivalvia</taxon>
        <taxon>Autobranchia</taxon>
        <taxon>Heteroconchia</taxon>
        <taxon>Euheterodonta</taxon>
        <taxon>Imparidentia</taxon>
        <taxon>Neoheterodontei</taxon>
        <taxon>Myida</taxon>
        <taxon>Dreissenoidea</taxon>
        <taxon>Dreissenidae</taxon>
        <taxon>Dreissena</taxon>
    </lineage>
</organism>
<dbReference type="Proteomes" id="UP000828390">
    <property type="component" value="Unassembled WGS sequence"/>
</dbReference>
<dbReference type="InterPro" id="IPR013083">
    <property type="entry name" value="Znf_RING/FYVE/PHD"/>
</dbReference>
<feature type="compositionally biased region" description="Low complexity" evidence="9">
    <location>
        <begin position="153"/>
        <end position="169"/>
    </location>
</feature>
<dbReference type="Gene3D" id="3.30.40.10">
    <property type="entry name" value="Zinc/RING finger domain, C3HC4 (zinc finger)"/>
    <property type="match status" value="1"/>
</dbReference>
<dbReference type="SMART" id="SM00233">
    <property type="entry name" value="PH"/>
    <property type="match status" value="2"/>
</dbReference>
<feature type="compositionally biased region" description="Acidic residues" evidence="9">
    <location>
        <begin position="120"/>
        <end position="129"/>
    </location>
</feature>
<dbReference type="SMART" id="SM00064">
    <property type="entry name" value="FYVE"/>
    <property type="match status" value="1"/>
</dbReference>
<feature type="compositionally biased region" description="Low complexity" evidence="9">
    <location>
        <begin position="1088"/>
        <end position="1108"/>
    </location>
</feature>
<dbReference type="InterPro" id="IPR055251">
    <property type="entry name" value="SOS1_NGEF_PH"/>
</dbReference>
<dbReference type="InterPro" id="IPR051092">
    <property type="entry name" value="FYVE_RhoGEF_PH"/>
</dbReference>
<evidence type="ECO:0000313" key="14">
    <source>
        <dbReference type="Proteomes" id="UP000828390"/>
    </source>
</evidence>
<dbReference type="GO" id="GO:0008270">
    <property type="term" value="F:zinc ion binding"/>
    <property type="evidence" value="ECO:0007669"/>
    <property type="project" value="UniProtKB-KW"/>
</dbReference>
<dbReference type="GO" id="GO:0046847">
    <property type="term" value="P:filopodium assembly"/>
    <property type="evidence" value="ECO:0007669"/>
    <property type="project" value="TreeGrafter"/>
</dbReference>
<reference evidence="13" key="1">
    <citation type="journal article" date="2019" name="bioRxiv">
        <title>The Genome of the Zebra Mussel, Dreissena polymorpha: A Resource for Invasive Species Research.</title>
        <authorList>
            <person name="McCartney M.A."/>
            <person name="Auch B."/>
            <person name="Kono T."/>
            <person name="Mallez S."/>
            <person name="Zhang Y."/>
            <person name="Obille A."/>
            <person name="Becker A."/>
            <person name="Abrahante J.E."/>
            <person name="Garbe J."/>
            <person name="Badalamenti J.P."/>
            <person name="Herman A."/>
            <person name="Mangelson H."/>
            <person name="Liachko I."/>
            <person name="Sullivan S."/>
            <person name="Sone E.D."/>
            <person name="Koren S."/>
            <person name="Silverstein K.A.T."/>
            <person name="Beckman K.B."/>
            <person name="Gohl D.M."/>
        </authorList>
    </citation>
    <scope>NUCLEOTIDE SEQUENCE</scope>
    <source>
        <strain evidence="13">Duluth1</strain>
        <tissue evidence="13">Whole animal</tissue>
    </source>
</reference>
<dbReference type="AlphaFoldDB" id="A0A9D4GJ52"/>
<evidence type="ECO:0000256" key="7">
    <source>
        <dbReference type="ARBA" id="ARBA00023212"/>
    </source>
</evidence>
<feature type="region of interest" description="Disordered" evidence="9">
    <location>
        <begin position="1077"/>
        <end position="1108"/>
    </location>
</feature>
<reference evidence="13" key="2">
    <citation type="submission" date="2020-11" db="EMBL/GenBank/DDBJ databases">
        <authorList>
            <person name="McCartney M.A."/>
            <person name="Auch B."/>
            <person name="Kono T."/>
            <person name="Mallez S."/>
            <person name="Becker A."/>
            <person name="Gohl D.M."/>
            <person name="Silverstein K.A.T."/>
            <person name="Koren S."/>
            <person name="Bechman K.B."/>
            <person name="Herman A."/>
            <person name="Abrahante J.E."/>
            <person name="Garbe J."/>
        </authorList>
    </citation>
    <scope>NUCLEOTIDE SEQUENCE</scope>
    <source>
        <strain evidence="13">Duluth1</strain>
        <tissue evidence="13">Whole animal</tissue>
    </source>
</reference>
<dbReference type="CDD" id="cd00160">
    <property type="entry name" value="RhoGEF"/>
    <property type="match status" value="1"/>
</dbReference>
<keyword evidence="3" id="KW-0344">Guanine-nucleotide releasing factor</keyword>
<feature type="domain" description="PH" evidence="10">
    <location>
        <begin position="978"/>
        <end position="1074"/>
    </location>
</feature>
<evidence type="ECO:0000313" key="13">
    <source>
        <dbReference type="EMBL" id="KAH3816374.1"/>
    </source>
</evidence>
<feature type="region of interest" description="Disordered" evidence="9">
    <location>
        <begin position="112"/>
        <end position="137"/>
    </location>
</feature>
<keyword evidence="6" id="KW-0862">Zinc</keyword>
<dbReference type="PANTHER" id="PTHR12673">
    <property type="entry name" value="FACIOGENITAL DYSPLASIA PROTEIN"/>
    <property type="match status" value="1"/>
</dbReference>
<dbReference type="SUPFAM" id="SSF50729">
    <property type="entry name" value="PH domain-like"/>
    <property type="match status" value="2"/>
</dbReference>
<feature type="region of interest" description="Disordered" evidence="9">
    <location>
        <begin position="153"/>
        <end position="190"/>
    </location>
</feature>
<dbReference type="PROSITE" id="PS50003">
    <property type="entry name" value="PH_DOMAIN"/>
    <property type="match status" value="2"/>
</dbReference>
<accession>A0A9D4GJ52</accession>
<dbReference type="InterPro" id="IPR011993">
    <property type="entry name" value="PH-like_dom_sf"/>
</dbReference>
<dbReference type="PROSITE" id="PS50010">
    <property type="entry name" value="DH_2"/>
    <property type="match status" value="1"/>
</dbReference>
<feature type="compositionally biased region" description="Polar residues" evidence="9">
    <location>
        <begin position="171"/>
        <end position="190"/>
    </location>
</feature>
<proteinExistence type="predicted"/>
<sequence>MEAMYKRIKDKVGKGSGKMPSDENDGFPLPSTEEELKAFDKQVFIQSPEYLDNKVSCKRTKKKKDRARSKSATHVPDVNTIRLKLQKLQAPGRPKFLEHLLNRVVSRKIGRKGANGLIPDTEENPDQPEEPLSPDTETCLQHAEAIVEELLVSSVRPPSGDSSDSGKGSLLEQTSDFSPTGTKQKCWSTPASPTLQGIVKARLKSFQALRESDAESVDSQQDLSASASKGKTYKSEEFKLEIQEINKSIKAFYTSFSDDERFNSKVMESGYVKALVSKINENKIKQASNEKDSAQIENGAASVCGSDGIESAETEEIKFQLGKEDSGWSEYDQEIGDYYTAEEDNAGQDSIFSANGVTQRSKEGSPTSSCMLLRNSSNSSSSRHSSSSLPNGNSVSESKVSKALRRFNEERSKSIPQSRLSSVSHSSPSFSYTRSHIKIPPNVRNLRLHNGDSKTNAKNSYNTSGASPSAKLRNCVSCDIENSVDQSKSQTESADKRGCVSQSFDYGLPLNPEELFDESWSKCELSFDDFGLDDTSKPKQEEDEKPKDKVHQIAYELLTTERAYVARLRLLEEVFHTRIKEENTKSSFMPSEVVVQMFSAIKPIYDFHMQFLLPDLEDRMKNWSTQQKISDIMAKLAPFLLLYTEYVKNYDNTMLLINKWTSQSLKFAGILHEIQRLPECGQLTLQHHMLEPIQRVPRYELLLKAYIKSLTAEAPDRKDAEKALDRVTQATSHANTAIKKLEKFHKLLNIVQKLRGEEIDDLILPTRELIKEGTITKISARGGEKQSRYLFLFNDLLLVCSEQNITSTYKVRATLKVDGMEILPGENFNINNTFCVKGIEKAIEFLDESNNGNGSDWLAVFQQVTTDFHQKMKLGRLVSWESETAPEKPKPGTKAPRWIKDDEVTMCHECKDKFTAIKRRHHCRACGEIFCNKCSSDRVFLQWENKENRVCKECYNQILGEENIQKKKAPAEVNPEKDSVMSGYMHIMGKDKKWDKRWVSAKTDFVMYIYKKHKDPKAIQTIPLPGHAVKGVGDCNDRQHVFALTHKEITVCHFQVDSEEDMNQWVHALENLALAEVPTDEPKRISTHSDSSSQSTQSSNSSDQSCPS</sequence>
<dbReference type="GO" id="GO:0007010">
    <property type="term" value="P:cytoskeleton organization"/>
    <property type="evidence" value="ECO:0007669"/>
    <property type="project" value="TreeGrafter"/>
</dbReference>
<feature type="compositionally biased region" description="Polar residues" evidence="9">
    <location>
        <begin position="453"/>
        <end position="467"/>
    </location>
</feature>